<name>A0A3N5C2D7_9BACI</name>
<evidence type="ECO:0000313" key="5">
    <source>
        <dbReference type="EMBL" id="RPF50341.1"/>
    </source>
</evidence>
<dbReference type="EMBL" id="RKRF01000013">
    <property type="protein sequence ID" value="RPF50341.1"/>
    <property type="molecule type" value="Genomic_DNA"/>
</dbReference>
<feature type="domain" description="Calcineurin-like phosphoesterase" evidence="3">
    <location>
        <begin position="7"/>
        <end position="204"/>
    </location>
</feature>
<evidence type="ECO:0000259" key="4">
    <source>
        <dbReference type="Pfam" id="PF02872"/>
    </source>
</evidence>
<comment type="caution">
    <text evidence="5">The sequence shown here is derived from an EMBL/GenBank/DDBJ whole genome shotgun (WGS) entry which is preliminary data.</text>
</comment>
<protein>
    <submittedName>
        <fullName evidence="5">2',3'-cyclic-nucleotide 2'-phosphodiesterase (5'-nucleotidase family)</fullName>
    </submittedName>
</protein>
<evidence type="ECO:0000313" key="6">
    <source>
        <dbReference type="Proteomes" id="UP000276443"/>
    </source>
</evidence>
<reference evidence="5 6" key="1">
    <citation type="submission" date="2018-11" db="EMBL/GenBank/DDBJ databases">
        <title>Genomic Encyclopedia of Type Strains, Phase IV (KMG-IV): sequencing the most valuable type-strain genomes for metagenomic binning, comparative biology and taxonomic classification.</title>
        <authorList>
            <person name="Goeker M."/>
        </authorList>
    </citation>
    <scope>NUCLEOTIDE SEQUENCE [LARGE SCALE GENOMIC DNA]</scope>
    <source>
        <strain evidence="5 6">DSM 18090</strain>
    </source>
</reference>
<sequence>MRETLYFYFTSDLHSHFDNWPKIMNEINQNIKKHEHNQEFYMLLDNGDHMDRSHLITEATLGEGNIELLNHSGFDVATLGNNEGITLPEEKLYHLYDHAEFEVVCANVKPQQKTEPHWLKQYQIFETPSGIKIGVIGLTAPFQAFYEKLGWEASDPLAALEKWLPDLQKQSDVIIVLSHLGISKDELMAEEYDVDVIIGGHTHHLFKQGQIINDTIITAVGKHGFYYGAVTVDVEIETRKRVGLDGYAVSVAEEEDHPETAKVLSQLNDEANDKLRKVITNLSEPYPVDWLNETSLMKAFVKTLKHWTKADCALLNSGVLLHGFNEGPVTRKDVHESCPHPMNPCTMKLTGRELIETVRMLEQEQFIHFELKGLGFRGKKIGKMVYENLSIEYHDDTNYVETVYVNGHPVQPNAAYVVATADTFSFPQLVPPISSVKEKQYYLPEFLRDLLEECLTTLK</sequence>
<accession>A0A3N5C2D7</accession>
<dbReference type="GO" id="GO:0008253">
    <property type="term" value="F:5'-nucleotidase activity"/>
    <property type="evidence" value="ECO:0007669"/>
    <property type="project" value="TreeGrafter"/>
</dbReference>
<dbReference type="InterPro" id="IPR004843">
    <property type="entry name" value="Calcineurin-like_PHP"/>
</dbReference>
<keyword evidence="6" id="KW-1185">Reference proteome</keyword>
<dbReference type="InterPro" id="IPR008334">
    <property type="entry name" value="5'-Nucleotdase_C"/>
</dbReference>
<dbReference type="Gene3D" id="3.90.780.10">
    <property type="entry name" value="5'-Nucleotidase, C-terminal domain"/>
    <property type="match status" value="1"/>
</dbReference>
<feature type="domain" description="5'-Nucleotidase C-terminal" evidence="4">
    <location>
        <begin position="290"/>
        <end position="422"/>
    </location>
</feature>
<organism evidence="5 6">
    <name type="scientific">Aquisalibacillus elongatus</name>
    <dbReference type="NCBI Taxonomy" id="485577"/>
    <lineage>
        <taxon>Bacteria</taxon>
        <taxon>Bacillati</taxon>
        <taxon>Bacillota</taxon>
        <taxon>Bacilli</taxon>
        <taxon>Bacillales</taxon>
        <taxon>Bacillaceae</taxon>
        <taxon>Aquisalibacillus</taxon>
    </lineage>
</organism>
<dbReference type="PRINTS" id="PR01607">
    <property type="entry name" value="APYRASEFAMLY"/>
</dbReference>
<dbReference type="Pfam" id="PF02872">
    <property type="entry name" value="5_nucleotid_C"/>
    <property type="match status" value="1"/>
</dbReference>
<dbReference type="SUPFAM" id="SSF56300">
    <property type="entry name" value="Metallo-dependent phosphatases"/>
    <property type="match status" value="1"/>
</dbReference>
<dbReference type="InterPro" id="IPR029052">
    <property type="entry name" value="Metallo-depent_PP-like"/>
</dbReference>
<evidence type="ECO:0000259" key="3">
    <source>
        <dbReference type="Pfam" id="PF00149"/>
    </source>
</evidence>
<dbReference type="AlphaFoldDB" id="A0A3N5C2D7"/>
<dbReference type="GO" id="GO:0030288">
    <property type="term" value="C:outer membrane-bounded periplasmic space"/>
    <property type="evidence" value="ECO:0007669"/>
    <property type="project" value="TreeGrafter"/>
</dbReference>
<evidence type="ECO:0000256" key="2">
    <source>
        <dbReference type="RuleBase" id="RU362119"/>
    </source>
</evidence>
<dbReference type="Pfam" id="PF00149">
    <property type="entry name" value="Metallophos"/>
    <property type="match status" value="1"/>
</dbReference>
<dbReference type="RefSeq" id="WP_124223518.1">
    <property type="nucleotide sequence ID" value="NZ_RKRF01000013.1"/>
</dbReference>
<dbReference type="GO" id="GO:0000166">
    <property type="term" value="F:nucleotide binding"/>
    <property type="evidence" value="ECO:0007669"/>
    <property type="project" value="UniProtKB-KW"/>
</dbReference>
<dbReference type="SUPFAM" id="SSF55816">
    <property type="entry name" value="5'-nucleotidase (syn. UDP-sugar hydrolase), C-terminal domain"/>
    <property type="match status" value="1"/>
</dbReference>
<evidence type="ECO:0000256" key="1">
    <source>
        <dbReference type="ARBA" id="ARBA00022729"/>
    </source>
</evidence>
<gene>
    <name evidence="5" type="ORF">EDC24_2776</name>
</gene>
<keyword evidence="1" id="KW-0732">Signal</keyword>
<keyword evidence="2" id="KW-0378">Hydrolase</keyword>
<proteinExistence type="inferred from homology"/>
<dbReference type="Proteomes" id="UP000276443">
    <property type="component" value="Unassembled WGS sequence"/>
</dbReference>
<dbReference type="InterPro" id="IPR036907">
    <property type="entry name" value="5'-Nucleotdase_C_sf"/>
</dbReference>
<dbReference type="GO" id="GO:0009166">
    <property type="term" value="P:nucleotide catabolic process"/>
    <property type="evidence" value="ECO:0007669"/>
    <property type="project" value="InterPro"/>
</dbReference>
<comment type="similarity">
    <text evidence="2">Belongs to the 5'-nucleotidase family.</text>
</comment>
<dbReference type="OrthoDB" id="9793179at2"/>
<dbReference type="GO" id="GO:0008768">
    <property type="term" value="F:UDP-sugar diphosphatase activity"/>
    <property type="evidence" value="ECO:0007669"/>
    <property type="project" value="TreeGrafter"/>
</dbReference>
<dbReference type="InterPro" id="IPR006179">
    <property type="entry name" value="5_nucleotidase/apyrase"/>
</dbReference>
<dbReference type="PANTHER" id="PTHR11575:SF23">
    <property type="entry name" value="5-NUCLEOTIDASE FAMILY PROTEIN"/>
    <property type="match status" value="1"/>
</dbReference>
<dbReference type="PANTHER" id="PTHR11575">
    <property type="entry name" value="5'-NUCLEOTIDASE-RELATED"/>
    <property type="match status" value="1"/>
</dbReference>
<dbReference type="InterPro" id="IPR011240">
    <property type="entry name" value="Pesterase_YunD"/>
</dbReference>
<dbReference type="PIRSF" id="PIRSF036361">
    <property type="entry name" value="YunD"/>
    <property type="match status" value="1"/>
</dbReference>
<dbReference type="Gene3D" id="3.60.21.10">
    <property type="match status" value="1"/>
</dbReference>
<keyword evidence="2" id="KW-0547">Nucleotide-binding</keyword>
<dbReference type="CDD" id="cd00845">
    <property type="entry name" value="MPP_UshA_N_like"/>
    <property type="match status" value="1"/>
</dbReference>